<name>A0ABR2MHR1_9ASPA</name>
<organism evidence="2 3">
    <name type="scientific">Platanthera guangdongensis</name>
    <dbReference type="NCBI Taxonomy" id="2320717"/>
    <lineage>
        <taxon>Eukaryota</taxon>
        <taxon>Viridiplantae</taxon>
        <taxon>Streptophyta</taxon>
        <taxon>Embryophyta</taxon>
        <taxon>Tracheophyta</taxon>
        <taxon>Spermatophyta</taxon>
        <taxon>Magnoliopsida</taxon>
        <taxon>Liliopsida</taxon>
        <taxon>Asparagales</taxon>
        <taxon>Orchidaceae</taxon>
        <taxon>Orchidoideae</taxon>
        <taxon>Orchideae</taxon>
        <taxon>Orchidinae</taxon>
        <taxon>Platanthera</taxon>
    </lineage>
</organism>
<accession>A0ABR2MHR1</accession>
<proteinExistence type="predicted"/>
<feature type="domain" description="MutS2 and Smr-associated SH3" evidence="1">
    <location>
        <begin position="74"/>
        <end position="115"/>
    </location>
</feature>
<comment type="caution">
    <text evidence="2">The sequence shown here is derived from an EMBL/GenBank/DDBJ whole genome shotgun (WGS) entry which is preliminary data.</text>
</comment>
<sequence length="119" mass="13097">MAAPQLHPTDCLNATAEPNQPKYMEVSIYVLYGSLNYYLALKFDFSVIRKTCGTSCGQVVFTCSSDKLVRIPLVGETVLVPSLYKEAVVLEILSSKGEILVQAGGMKLRLKLKDIVVRV</sequence>
<dbReference type="Pfam" id="PF20297">
    <property type="entry name" value="MSSS"/>
    <property type="match status" value="1"/>
</dbReference>
<evidence type="ECO:0000259" key="1">
    <source>
        <dbReference type="Pfam" id="PF20297"/>
    </source>
</evidence>
<dbReference type="EMBL" id="JBBWWR010000007">
    <property type="protein sequence ID" value="KAK8963528.1"/>
    <property type="molecule type" value="Genomic_DNA"/>
</dbReference>
<gene>
    <name evidence="2" type="ORF">KSP40_PGU005972</name>
</gene>
<keyword evidence="3" id="KW-1185">Reference proteome</keyword>
<dbReference type="InterPro" id="IPR046893">
    <property type="entry name" value="MSSS"/>
</dbReference>
<protein>
    <recommendedName>
        <fullName evidence="1">MutS2 and Smr-associated SH3 domain-containing protein</fullName>
    </recommendedName>
</protein>
<dbReference type="Proteomes" id="UP001412067">
    <property type="component" value="Unassembled WGS sequence"/>
</dbReference>
<dbReference type="PANTHER" id="PTHR48466">
    <property type="entry name" value="OS10G0509000 PROTEIN-RELATED"/>
    <property type="match status" value="1"/>
</dbReference>
<dbReference type="InterPro" id="IPR045076">
    <property type="entry name" value="MutS"/>
</dbReference>
<dbReference type="PANTHER" id="PTHR48466:SF2">
    <property type="entry name" value="OS10G0509000 PROTEIN"/>
    <property type="match status" value="1"/>
</dbReference>
<evidence type="ECO:0000313" key="3">
    <source>
        <dbReference type="Proteomes" id="UP001412067"/>
    </source>
</evidence>
<reference evidence="2 3" key="1">
    <citation type="journal article" date="2022" name="Nat. Plants">
        <title>Genomes of leafy and leafless Platanthera orchids illuminate the evolution of mycoheterotrophy.</title>
        <authorList>
            <person name="Li M.H."/>
            <person name="Liu K.W."/>
            <person name="Li Z."/>
            <person name="Lu H.C."/>
            <person name="Ye Q.L."/>
            <person name="Zhang D."/>
            <person name="Wang J.Y."/>
            <person name="Li Y.F."/>
            <person name="Zhong Z.M."/>
            <person name="Liu X."/>
            <person name="Yu X."/>
            <person name="Liu D.K."/>
            <person name="Tu X.D."/>
            <person name="Liu B."/>
            <person name="Hao Y."/>
            <person name="Liao X.Y."/>
            <person name="Jiang Y.T."/>
            <person name="Sun W.H."/>
            <person name="Chen J."/>
            <person name="Chen Y.Q."/>
            <person name="Ai Y."/>
            <person name="Zhai J.W."/>
            <person name="Wu S.S."/>
            <person name="Zhou Z."/>
            <person name="Hsiao Y.Y."/>
            <person name="Wu W.L."/>
            <person name="Chen Y.Y."/>
            <person name="Lin Y.F."/>
            <person name="Hsu J.L."/>
            <person name="Li C.Y."/>
            <person name="Wang Z.W."/>
            <person name="Zhao X."/>
            <person name="Zhong W.Y."/>
            <person name="Ma X.K."/>
            <person name="Ma L."/>
            <person name="Huang J."/>
            <person name="Chen G.Z."/>
            <person name="Huang M.Z."/>
            <person name="Huang L."/>
            <person name="Peng D.H."/>
            <person name="Luo Y.B."/>
            <person name="Zou S.Q."/>
            <person name="Chen S.P."/>
            <person name="Lan S."/>
            <person name="Tsai W.C."/>
            <person name="Van de Peer Y."/>
            <person name="Liu Z.J."/>
        </authorList>
    </citation>
    <scope>NUCLEOTIDE SEQUENCE [LARGE SCALE GENOMIC DNA]</scope>
    <source>
        <strain evidence="2">Lor288</strain>
    </source>
</reference>
<evidence type="ECO:0000313" key="2">
    <source>
        <dbReference type="EMBL" id="KAK8963528.1"/>
    </source>
</evidence>